<organism evidence="1 2">
    <name type="scientific">Chryseosolibacter histidini</name>
    <dbReference type="NCBI Taxonomy" id="2782349"/>
    <lineage>
        <taxon>Bacteria</taxon>
        <taxon>Pseudomonadati</taxon>
        <taxon>Bacteroidota</taxon>
        <taxon>Cytophagia</taxon>
        <taxon>Cytophagales</taxon>
        <taxon>Chryseotaleaceae</taxon>
        <taxon>Chryseosolibacter</taxon>
    </lineage>
</organism>
<name>A0AAP2DHV6_9BACT</name>
<dbReference type="EMBL" id="JAHESF010000004">
    <property type="protein sequence ID" value="MBT1696420.1"/>
    <property type="molecule type" value="Genomic_DNA"/>
</dbReference>
<dbReference type="Gene3D" id="1.20.1270.360">
    <property type="match status" value="1"/>
</dbReference>
<gene>
    <name evidence="1" type="ORF">KK083_06010</name>
</gene>
<proteinExistence type="predicted"/>
<evidence type="ECO:0000313" key="1">
    <source>
        <dbReference type="EMBL" id="MBT1696420.1"/>
    </source>
</evidence>
<evidence type="ECO:0008006" key="3">
    <source>
        <dbReference type="Google" id="ProtNLM"/>
    </source>
</evidence>
<dbReference type="PANTHER" id="PTHR37310">
    <property type="entry name" value="CYTOPLASMIC PROTEIN-RELATED"/>
    <property type="match status" value="1"/>
</dbReference>
<accession>A0AAP2DHV6</accession>
<protein>
    <recommendedName>
        <fullName evidence="3">Four-helix bundle copper-binding protein</fullName>
    </recommendedName>
</protein>
<reference evidence="1 2" key="1">
    <citation type="submission" date="2021-05" db="EMBL/GenBank/DDBJ databases">
        <title>A Polyphasic approach of four new species of the genus Ohtaekwangia: Ohtaekwangia histidinii sp. nov., Ohtaekwangia cretensis sp. nov., Ohtaekwangia indiensis sp. nov., Ohtaekwangia reichenbachii sp. nov. from diverse environment.</title>
        <authorList>
            <person name="Octaviana S."/>
        </authorList>
    </citation>
    <scope>NUCLEOTIDE SEQUENCE [LARGE SCALE GENOMIC DNA]</scope>
    <source>
        <strain evidence="1 2">PWU4</strain>
    </source>
</reference>
<sequence length="120" mass="13396">MIAYTSTSDVNHIVNVLTECAKACRSLTNPAVRSFSFSRIPKFVQLLNDCAATCDLAVILIERKSHIIFDFLEVCEELSLECAWECSNYGYEICEQCASACERVAKACLPYILENNTVEA</sequence>
<dbReference type="Pfam" id="PF03860">
    <property type="entry name" value="Csp"/>
    <property type="match status" value="1"/>
</dbReference>
<comment type="caution">
    <text evidence="1">The sequence shown here is derived from an EMBL/GenBank/DDBJ whole genome shotgun (WGS) entry which is preliminary data.</text>
</comment>
<keyword evidence="2" id="KW-1185">Reference proteome</keyword>
<dbReference type="PANTHER" id="PTHR37310:SF1">
    <property type="entry name" value="CYTOPLASMIC PROTEIN"/>
    <property type="match status" value="1"/>
</dbReference>
<dbReference type="RefSeq" id="WP_254161702.1">
    <property type="nucleotide sequence ID" value="NZ_JAHESF010000004.1"/>
</dbReference>
<dbReference type="Proteomes" id="UP001319200">
    <property type="component" value="Unassembled WGS sequence"/>
</dbReference>
<dbReference type="InterPro" id="IPR005560">
    <property type="entry name" value="Csp_YhjQ"/>
</dbReference>
<dbReference type="AlphaFoldDB" id="A0AAP2DHV6"/>
<evidence type="ECO:0000313" key="2">
    <source>
        <dbReference type="Proteomes" id="UP001319200"/>
    </source>
</evidence>